<dbReference type="InterPro" id="IPR042092">
    <property type="entry name" value="PsdUridine_s_RsuA/RluB/E/F_cat"/>
</dbReference>
<dbReference type="EC" id="5.4.99.-" evidence="7"/>
<evidence type="ECO:0000256" key="4">
    <source>
        <dbReference type="ARBA" id="ARBA00036749"/>
    </source>
</evidence>
<dbReference type="SUPFAM" id="SSF55174">
    <property type="entry name" value="Alpha-L RNA-binding motif"/>
    <property type="match status" value="1"/>
</dbReference>
<dbReference type="PANTHER" id="PTHR47683:SF4">
    <property type="entry name" value="PSEUDOURIDINE SYNTHASE"/>
    <property type="match status" value="1"/>
</dbReference>
<dbReference type="SUPFAM" id="SSF55120">
    <property type="entry name" value="Pseudouridine synthase"/>
    <property type="match status" value="1"/>
</dbReference>
<proteinExistence type="inferred from homology"/>
<dbReference type="InterPro" id="IPR020103">
    <property type="entry name" value="PsdUridine_synth_cat_dom_sf"/>
</dbReference>
<evidence type="ECO:0000256" key="6">
    <source>
        <dbReference type="PROSITE-ProRule" id="PRU00182"/>
    </source>
</evidence>
<evidence type="ECO:0000256" key="1">
    <source>
        <dbReference type="ARBA" id="ARBA00008348"/>
    </source>
</evidence>
<name>A0ABZ1CKZ1_9PROT</name>
<dbReference type="Gene3D" id="3.30.70.580">
    <property type="entry name" value="Pseudouridine synthase I, catalytic domain, N-terminal subdomain"/>
    <property type="match status" value="1"/>
</dbReference>
<accession>A0ABZ1CKZ1</accession>
<comment type="catalytic activity">
    <reaction evidence="4">
        <text>uridine(516) in 16S rRNA = pseudouridine(516) in 16S rRNA</text>
        <dbReference type="Rhea" id="RHEA:38867"/>
        <dbReference type="Rhea" id="RHEA-COMP:10089"/>
        <dbReference type="Rhea" id="RHEA-COMP:10090"/>
        <dbReference type="ChEBI" id="CHEBI:65314"/>
        <dbReference type="ChEBI" id="CHEBI:65315"/>
        <dbReference type="EC" id="5.4.99.19"/>
    </reaction>
</comment>
<dbReference type="EMBL" id="CP141769">
    <property type="protein sequence ID" value="WRS40051.1"/>
    <property type="molecule type" value="Genomic_DNA"/>
</dbReference>
<dbReference type="RefSeq" id="WP_324780582.1">
    <property type="nucleotide sequence ID" value="NZ_CP141769.1"/>
</dbReference>
<evidence type="ECO:0000313" key="10">
    <source>
        <dbReference type="Proteomes" id="UP001334732"/>
    </source>
</evidence>
<organism evidence="9 10">
    <name type="scientific">Thiobacillus sedimenti</name>
    <dbReference type="NCBI Taxonomy" id="3110231"/>
    <lineage>
        <taxon>Bacteria</taxon>
        <taxon>Pseudomonadati</taxon>
        <taxon>Pseudomonadota</taxon>
        <taxon>Betaproteobacteria</taxon>
        <taxon>Nitrosomonadales</taxon>
        <taxon>Thiobacillaceae</taxon>
        <taxon>Thiobacillus</taxon>
    </lineage>
</organism>
<keyword evidence="3 7" id="KW-0413">Isomerase</keyword>
<gene>
    <name evidence="9" type="ORF">VA613_04070</name>
</gene>
<dbReference type="PROSITE" id="PS50889">
    <property type="entry name" value="S4"/>
    <property type="match status" value="1"/>
</dbReference>
<dbReference type="PROSITE" id="PS01149">
    <property type="entry name" value="PSI_RSU"/>
    <property type="match status" value="1"/>
</dbReference>
<dbReference type="InterPro" id="IPR050343">
    <property type="entry name" value="RsuA_PseudoU_synthase"/>
</dbReference>
<reference evidence="9 10" key="1">
    <citation type="submission" date="2023-12" db="EMBL/GenBank/DDBJ databases">
        <title>Thiobacillus sedimentum sp. nov., a chemolithoautotrophic sulfur-oxidizing bacterium isolated from freshwater sediment.</title>
        <authorList>
            <person name="Luo J."/>
            <person name="Dai C."/>
        </authorList>
    </citation>
    <scope>NUCLEOTIDE SEQUENCE [LARGE SCALE GENOMIC DNA]</scope>
    <source>
        <strain evidence="9 10">SCUT-2</strain>
    </source>
</reference>
<dbReference type="InterPro" id="IPR020094">
    <property type="entry name" value="TruA/RsuA/RluB/E/F_N"/>
</dbReference>
<dbReference type="InterPro" id="IPR018496">
    <property type="entry name" value="PsdUridine_synth_RsuA/RluB_CS"/>
</dbReference>
<dbReference type="Gene3D" id="3.30.70.1560">
    <property type="entry name" value="Alpha-L RNA-binding motif"/>
    <property type="match status" value="1"/>
</dbReference>
<dbReference type="CDD" id="cd00165">
    <property type="entry name" value="S4"/>
    <property type="match status" value="1"/>
</dbReference>
<evidence type="ECO:0000256" key="3">
    <source>
        <dbReference type="ARBA" id="ARBA00023235"/>
    </source>
</evidence>
<comment type="function">
    <text evidence="5">Responsible for synthesis of pseudouridine from uracil-516 in 16S ribosomal RNA.</text>
</comment>
<dbReference type="Proteomes" id="UP001334732">
    <property type="component" value="Chromosome"/>
</dbReference>
<dbReference type="PANTHER" id="PTHR47683">
    <property type="entry name" value="PSEUDOURIDINE SYNTHASE FAMILY PROTEIN-RELATED"/>
    <property type="match status" value="1"/>
</dbReference>
<evidence type="ECO:0000256" key="7">
    <source>
        <dbReference type="RuleBase" id="RU003887"/>
    </source>
</evidence>
<feature type="domain" description="Pseudouridine synthase RsuA/RluA-like" evidence="8">
    <location>
        <begin position="62"/>
        <end position="193"/>
    </location>
</feature>
<dbReference type="InterPro" id="IPR006145">
    <property type="entry name" value="PsdUridine_synth_RsuA/RluA"/>
</dbReference>
<evidence type="ECO:0000313" key="9">
    <source>
        <dbReference type="EMBL" id="WRS40051.1"/>
    </source>
</evidence>
<keyword evidence="10" id="KW-1185">Reference proteome</keyword>
<comment type="similarity">
    <text evidence="1 7">Belongs to the pseudouridine synthase RsuA family.</text>
</comment>
<dbReference type="Pfam" id="PF00849">
    <property type="entry name" value="PseudoU_synth_2"/>
    <property type="match status" value="1"/>
</dbReference>
<dbReference type="InterPro" id="IPR036986">
    <property type="entry name" value="S4_RNA-bd_sf"/>
</dbReference>
<evidence type="ECO:0000259" key="8">
    <source>
        <dbReference type="Pfam" id="PF00849"/>
    </source>
</evidence>
<protein>
    <recommendedName>
        <fullName evidence="7">Pseudouridine synthase</fullName>
        <ecNumber evidence="7">5.4.99.-</ecNumber>
    </recommendedName>
</protein>
<sequence length="240" mass="26395">MKLYRILQSQGFGSRKGCMARVRAGAVAVNGAVCDDPEAEIDTTGLELTLDGAVWAYREKAYLMMHKPAGYECSHHPSHHPGVFSLLPAPLLQRGVQCVGRLDQDTTGLLLFSDDGQFIHRMIAPRKRIAKVYRARCAEPVTDAMLEALRAGVQLNDEPAPIAALACERLDAITLRLTLAEGKYHQVKRMIAAAGSRVEALHREAMGAFALPVDLAPGAWRWLEAADLQRLEQAWPSNPY</sequence>
<dbReference type="Gene3D" id="3.10.290.10">
    <property type="entry name" value="RNA-binding S4 domain"/>
    <property type="match status" value="1"/>
</dbReference>
<dbReference type="InterPro" id="IPR000748">
    <property type="entry name" value="PsdUridine_synth_RsuA/RluB/E/F"/>
</dbReference>
<evidence type="ECO:0000256" key="2">
    <source>
        <dbReference type="ARBA" id="ARBA00022884"/>
    </source>
</evidence>
<evidence type="ECO:0000256" key="5">
    <source>
        <dbReference type="ARBA" id="ARBA00037590"/>
    </source>
</evidence>
<dbReference type="CDD" id="cd02553">
    <property type="entry name" value="PseudoU_synth_RsuA"/>
    <property type="match status" value="1"/>
</dbReference>
<keyword evidence="2 6" id="KW-0694">RNA-binding</keyword>
<dbReference type="NCBIfam" id="TIGR00093">
    <property type="entry name" value="pseudouridine synthase"/>
    <property type="match status" value="1"/>
</dbReference>